<feature type="region of interest" description="Disordered" evidence="1">
    <location>
        <begin position="826"/>
        <end position="854"/>
    </location>
</feature>
<feature type="compositionally biased region" description="Pro residues" evidence="1">
    <location>
        <begin position="380"/>
        <end position="399"/>
    </location>
</feature>
<accession>A0A1C1C847</accession>
<feature type="region of interest" description="Disordered" evidence="1">
    <location>
        <begin position="376"/>
        <end position="408"/>
    </location>
</feature>
<comment type="caution">
    <text evidence="3">The sequence shown here is derived from an EMBL/GenBank/DDBJ whole genome shotgun (WGS) entry which is preliminary data.</text>
</comment>
<evidence type="ECO:0000256" key="2">
    <source>
        <dbReference type="SAM" id="SignalP"/>
    </source>
</evidence>
<feature type="region of interest" description="Disordered" evidence="1">
    <location>
        <begin position="55"/>
        <end position="195"/>
    </location>
</feature>
<feature type="compositionally biased region" description="Low complexity" evidence="1">
    <location>
        <begin position="115"/>
        <end position="139"/>
    </location>
</feature>
<evidence type="ECO:0000313" key="3">
    <source>
        <dbReference type="EMBL" id="OCT44705.1"/>
    </source>
</evidence>
<gene>
    <name evidence="3" type="ORF">CLCR_05454</name>
</gene>
<reference evidence="4" key="1">
    <citation type="submission" date="2015-07" db="EMBL/GenBank/DDBJ databases">
        <authorList>
            <person name="Teixeira M.M."/>
            <person name="Souza R.C."/>
            <person name="Almeida L.G."/>
            <person name="Vicente V.A."/>
            <person name="de Hoog S."/>
            <person name="Bocca A.L."/>
            <person name="de Almeida S.R."/>
            <person name="Vasconcelos A.T."/>
            <person name="Felipe M.S."/>
        </authorList>
    </citation>
    <scope>NUCLEOTIDE SEQUENCE [LARGE SCALE GENOMIC DNA]</scope>
    <source>
        <strain evidence="4">KSF</strain>
    </source>
</reference>
<feature type="compositionally biased region" description="Gly residues" evidence="1">
    <location>
        <begin position="457"/>
        <end position="470"/>
    </location>
</feature>
<dbReference type="Proteomes" id="UP000094526">
    <property type="component" value="Unassembled WGS sequence"/>
</dbReference>
<dbReference type="AlphaFoldDB" id="A0A1C1C847"/>
<keyword evidence="2" id="KW-0732">Signal</keyword>
<feature type="region of interest" description="Disordered" evidence="1">
    <location>
        <begin position="438"/>
        <end position="508"/>
    </location>
</feature>
<dbReference type="EMBL" id="LGRB01000020">
    <property type="protein sequence ID" value="OCT44705.1"/>
    <property type="molecule type" value="Genomic_DNA"/>
</dbReference>
<feature type="compositionally biased region" description="Low complexity" evidence="1">
    <location>
        <begin position="471"/>
        <end position="490"/>
    </location>
</feature>
<proteinExistence type="predicted"/>
<evidence type="ECO:0000313" key="4">
    <source>
        <dbReference type="Proteomes" id="UP000094526"/>
    </source>
</evidence>
<sequence>MHTLLSLVLLAARLSTALGLDTKLASDKLVPLRFMRRDLPYSNGTFSQLDVTSLTTTESPSSTSTSAVSTVASSSSEPTASSAVPLSTTPSPSILPPPIPQSRFGPSDPSDTILSSTTWSSTVPTVTSSTTPFTDTVTSALGPPNVHSQVLPPDYDPGHTYDPTSFSSVLSRSAISPPPPPVDVDPGDSGSPFSSVEPTIAAPSTDFGPRITPPPLPSSHCDSHDPGCSPSSVSISIPFISAPTFSDSSITTNLSEFTISSRPPLKTPPRLPSFTGIFTNYSTSIDLNATTPSTTCTGSVTYYGSVPPTVYVTVTEGFDVTVTASNASVTDTPTLITPLPACSATIMPLDQSFAPLMSTVPSTNTNPKVPLVATASRPLNAPPLPPNATPAIAPAPPDSPFGAPAPAASSEVYSSVDYTSTVVVTKKTPVTVVVPPTTSLDINFNFPTQTPTSSPNSGGGINDGSGGNNGGSNNNNNNNNDNNNNNNNGESSGGSGNTASSSPDVFASIKSQGSTGGSLVVNTGTPTTLGLGNIIASIINSPFVAPSPATRAPVPAAAPLTTSVGGVPVVVLPSNSVAIGSQTFAIPNLVPTTVQVSGVVFTLQPSQIVAPSATITFVQPQREQLLTPVATGTITTTVGDLTLTVGPTAAVISGTTYRIGSGAPATTVVVDGTRISVGAGGVGLPSTTVAPGGVTGTPFVVYTTEGLTFSVGSTVAIVGGTTYRVGSNAPEVTATLGADHVTVSFGPLGVGLTSTTLAPGGSPFVVVTAEGLTFSIDGTEAVISGTTYRIGSNAPQVTTSLGSGHASVSFGPGGVGLKSTTIHPTTAVSHSTQTAKTGSKATTPTTSATQSAALGSGASSQARVSVSGLFGWPVLAMLLLLPVI</sequence>
<feature type="compositionally biased region" description="Low complexity" evidence="1">
    <location>
        <begin position="55"/>
        <end position="92"/>
    </location>
</feature>
<feature type="chain" id="PRO_5008650625" evidence="2">
    <location>
        <begin position="20"/>
        <end position="884"/>
    </location>
</feature>
<dbReference type="STRING" id="86049.A0A1C1C847"/>
<dbReference type="eggNOG" id="ENOG502SNDG">
    <property type="taxonomic scope" value="Eukaryota"/>
</dbReference>
<keyword evidence="4" id="KW-1185">Reference proteome</keyword>
<dbReference type="VEuPathDB" id="FungiDB:G647_07385"/>
<evidence type="ECO:0000256" key="1">
    <source>
        <dbReference type="SAM" id="MobiDB-lite"/>
    </source>
</evidence>
<name>A0A1C1C847_9EURO</name>
<dbReference type="OrthoDB" id="5420777at2759"/>
<feature type="compositionally biased region" description="Polar residues" evidence="1">
    <location>
        <begin position="162"/>
        <end position="174"/>
    </location>
</feature>
<feature type="signal peptide" evidence="2">
    <location>
        <begin position="1"/>
        <end position="19"/>
    </location>
</feature>
<feature type="compositionally biased region" description="Polar residues" evidence="1">
    <location>
        <begin position="440"/>
        <end position="452"/>
    </location>
</feature>
<dbReference type="VEuPathDB" id="FungiDB:CLCR_05454"/>
<organism evidence="3 4">
    <name type="scientific">Cladophialophora carrionii</name>
    <dbReference type="NCBI Taxonomy" id="86049"/>
    <lineage>
        <taxon>Eukaryota</taxon>
        <taxon>Fungi</taxon>
        <taxon>Dikarya</taxon>
        <taxon>Ascomycota</taxon>
        <taxon>Pezizomycotina</taxon>
        <taxon>Eurotiomycetes</taxon>
        <taxon>Chaetothyriomycetidae</taxon>
        <taxon>Chaetothyriales</taxon>
        <taxon>Herpotrichiellaceae</taxon>
        <taxon>Cladophialophora</taxon>
    </lineage>
</organism>
<feature type="compositionally biased region" description="Low complexity" evidence="1">
    <location>
        <begin position="834"/>
        <end position="854"/>
    </location>
</feature>
<protein>
    <submittedName>
        <fullName evidence="3">Uncharacterized protein</fullName>
    </submittedName>
</protein>